<keyword evidence="2 3" id="KW-0786">Thiamine pyrophosphate</keyword>
<dbReference type="CDD" id="cd00568">
    <property type="entry name" value="TPP_enzymes"/>
    <property type="match status" value="1"/>
</dbReference>
<dbReference type="RefSeq" id="WP_203196048.1">
    <property type="nucleotide sequence ID" value="NZ_CP063362.1"/>
</dbReference>
<feature type="domain" description="Thiamine pyrophosphate enzyme central" evidence="4">
    <location>
        <begin position="208"/>
        <end position="334"/>
    </location>
</feature>
<feature type="domain" description="Thiamine pyrophosphate enzyme N-terminal TPP-binding" evidence="6">
    <location>
        <begin position="20"/>
        <end position="136"/>
    </location>
</feature>
<evidence type="ECO:0000259" key="4">
    <source>
        <dbReference type="Pfam" id="PF00205"/>
    </source>
</evidence>
<dbReference type="Gene3D" id="3.40.50.970">
    <property type="match status" value="2"/>
</dbReference>
<accession>A0A974SK50</accession>
<evidence type="ECO:0000256" key="1">
    <source>
        <dbReference type="ARBA" id="ARBA00007812"/>
    </source>
</evidence>
<dbReference type="InterPro" id="IPR029035">
    <property type="entry name" value="DHS-like_NAD/FAD-binding_dom"/>
</dbReference>
<evidence type="ECO:0000256" key="3">
    <source>
        <dbReference type="RuleBase" id="RU362132"/>
    </source>
</evidence>
<evidence type="ECO:0000313" key="7">
    <source>
        <dbReference type="EMBL" id="QRG09131.1"/>
    </source>
</evidence>
<gene>
    <name evidence="7" type="ORF">EZH22_13165</name>
</gene>
<comment type="similarity">
    <text evidence="1 3">Belongs to the TPP enzyme family.</text>
</comment>
<sequence length="575" mass="60646">MNEVKAGATFHAASAGEAKTGAQILVESLLTHGTTRAFCVPGESYLAVLDALGDVRDELELVVCRHEAGAANMAEAHGKLTGEPGICFVTRGPGATHASTGVHTAFQDSTPMILFVGQVARGHSGREAFQEIDYRAMFGTLAKWVVQIEDPARVPELVARAFQTATSGRPGPVVVALPEDMLTQAAVAPAIARYSRVEAAPPAAAMNGLARLLAAAERPLLMLGGGGWTEDASEDVRAFAEAFGLPVTVSFRSQRLFDNRHPLYAGDVGVGINPALAARVKAADLLLVAGARLGEATTGGYTLVQPPRPTQRLVHVHPGAEELGSVYQADLMINSGMISIAGALRQLVPPAACGWTAWAEAARADYLAWLTPPVRTPELPGVDMGQVMAHIRARLPEGATLCNGAGNYATWVQRFYPFPDFLSQLAPTSGAMGYGLPAAIAAALQYPGRRVIAFGGDGCFLMSAHELATAARYGLPIISIVVNNGAYGTIRMHQEMRYPGRVHGTDLANPDFVALGRAYGATAERVERTEDFAAAFERALACEGPSLIEVVTDIAAITPQKSLDALRGTKTEPRP</sequence>
<dbReference type="Gene3D" id="3.40.50.1220">
    <property type="entry name" value="TPP-binding domain"/>
    <property type="match status" value="1"/>
</dbReference>
<keyword evidence="8" id="KW-1185">Reference proteome</keyword>
<dbReference type="GO" id="GO:0005948">
    <property type="term" value="C:acetolactate synthase complex"/>
    <property type="evidence" value="ECO:0007669"/>
    <property type="project" value="TreeGrafter"/>
</dbReference>
<dbReference type="FunFam" id="3.40.50.970:FF:000007">
    <property type="entry name" value="Acetolactate synthase"/>
    <property type="match status" value="1"/>
</dbReference>
<dbReference type="Pfam" id="PF02775">
    <property type="entry name" value="TPP_enzyme_C"/>
    <property type="match status" value="1"/>
</dbReference>
<dbReference type="InterPro" id="IPR029061">
    <property type="entry name" value="THDP-binding"/>
</dbReference>
<dbReference type="GO" id="GO:0000287">
    <property type="term" value="F:magnesium ion binding"/>
    <property type="evidence" value="ECO:0007669"/>
    <property type="project" value="InterPro"/>
</dbReference>
<dbReference type="NCBIfam" id="NF006052">
    <property type="entry name" value="PRK08199.1"/>
    <property type="match status" value="1"/>
</dbReference>
<reference evidence="7 8" key="1">
    <citation type="submission" date="2020-10" db="EMBL/GenBank/DDBJ databases">
        <title>Degradation of 1,4-Dioxane by Xanthobacter sp. YN2, via a Novel Group-2 Soluble Di-Iron Monooxygenase.</title>
        <authorList>
            <person name="Ma F."/>
            <person name="Wang Y."/>
            <person name="Yang J."/>
            <person name="Guo H."/>
            <person name="Su D."/>
            <person name="Yu L."/>
        </authorList>
    </citation>
    <scope>NUCLEOTIDE SEQUENCE [LARGE SCALE GENOMIC DNA]</scope>
    <source>
        <strain evidence="7 8">YN2</strain>
    </source>
</reference>
<dbReference type="AlphaFoldDB" id="A0A974SK50"/>
<protein>
    <submittedName>
        <fullName evidence="7">Thiamine pyrophosphate-binding protein</fullName>
    </submittedName>
</protein>
<dbReference type="SUPFAM" id="SSF52467">
    <property type="entry name" value="DHS-like NAD/FAD-binding domain"/>
    <property type="match status" value="1"/>
</dbReference>
<dbReference type="GO" id="GO:0009097">
    <property type="term" value="P:isoleucine biosynthetic process"/>
    <property type="evidence" value="ECO:0007669"/>
    <property type="project" value="TreeGrafter"/>
</dbReference>
<evidence type="ECO:0000259" key="5">
    <source>
        <dbReference type="Pfam" id="PF02775"/>
    </source>
</evidence>
<dbReference type="PANTHER" id="PTHR18968">
    <property type="entry name" value="THIAMINE PYROPHOSPHATE ENZYMES"/>
    <property type="match status" value="1"/>
</dbReference>
<name>A0A974SK50_9HYPH</name>
<evidence type="ECO:0000313" key="8">
    <source>
        <dbReference type="Proteomes" id="UP000596427"/>
    </source>
</evidence>
<dbReference type="PROSITE" id="PS00187">
    <property type="entry name" value="TPP_ENZYMES"/>
    <property type="match status" value="1"/>
</dbReference>
<evidence type="ECO:0000256" key="2">
    <source>
        <dbReference type="ARBA" id="ARBA00023052"/>
    </source>
</evidence>
<dbReference type="Proteomes" id="UP000596427">
    <property type="component" value="Chromosome"/>
</dbReference>
<evidence type="ECO:0000259" key="6">
    <source>
        <dbReference type="Pfam" id="PF02776"/>
    </source>
</evidence>
<dbReference type="InterPro" id="IPR012000">
    <property type="entry name" value="Thiamin_PyroP_enz_cen_dom"/>
</dbReference>
<dbReference type="KEGG" id="xdi:EZH22_13165"/>
<feature type="domain" description="Thiamine pyrophosphate enzyme TPP-binding" evidence="5">
    <location>
        <begin position="404"/>
        <end position="550"/>
    </location>
</feature>
<dbReference type="Pfam" id="PF02776">
    <property type="entry name" value="TPP_enzyme_N"/>
    <property type="match status" value="1"/>
</dbReference>
<dbReference type="Pfam" id="PF00205">
    <property type="entry name" value="TPP_enzyme_M"/>
    <property type="match status" value="1"/>
</dbReference>
<dbReference type="GO" id="GO:0003984">
    <property type="term" value="F:acetolactate synthase activity"/>
    <property type="evidence" value="ECO:0007669"/>
    <property type="project" value="TreeGrafter"/>
</dbReference>
<dbReference type="InterPro" id="IPR000399">
    <property type="entry name" value="TPP-bd_CS"/>
</dbReference>
<dbReference type="GO" id="GO:0030976">
    <property type="term" value="F:thiamine pyrophosphate binding"/>
    <property type="evidence" value="ECO:0007669"/>
    <property type="project" value="InterPro"/>
</dbReference>
<organism evidence="7 8">
    <name type="scientific">Xanthobacter dioxanivorans</name>
    <dbReference type="NCBI Taxonomy" id="2528964"/>
    <lineage>
        <taxon>Bacteria</taxon>
        <taxon>Pseudomonadati</taxon>
        <taxon>Pseudomonadota</taxon>
        <taxon>Alphaproteobacteria</taxon>
        <taxon>Hyphomicrobiales</taxon>
        <taxon>Xanthobacteraceae</taxon>
        <taxon>Xanthobacter</taxon>
    </lineage>
</organism>
<dbReference type="InterPro" id="IPR011766">
    <property type="entry name" value="TPP_enzyme_TPP-bd"/>
</dbReference>
<proteinExistence type="inferred from homology"/>
<dbReference type="EMBL" id="CP063362">
    <property type="protein sequence ID" value="QRG09131.1"/>
    <property type="molecule type" value="Genomic_DNA"/>
</dbReference>
<dbReference type="GO" id="GO:0009099">
    <property type="term" value="P:L-valine biosynthetic process"/>
    <property type="evidence" value="ECO:0007669"/>
    <property type="project" value="TreeGrafter"/>
</dbReference>
<dbReference type="GO" id="GO:0050660">
    <property type="term" value="F:flavin adenine dinucleotide binding"/>
    <property type="evidence" value="ECO:0007669"/>
    <property type="project" value="TreeGrafter"/>
</dbReference>
<dbReference type="CDD" id="cd07035">
    <property type="entry name" value="TPP_PYR_POX_like"/>
    <property type="match status" value="1"/>
</dbReference>
<dbReference type="InterPro" id="IPR012001">
    <property type="entry name" value="Thiamin_PyroP_enz_TPP-bd_dom"/>
</dbReference>
<dbReference type="InterPro" id="IPR045229">
    <property type="entry name" value="TPP_enz"/>
</dbReference>
<dbReference type="SUPFAM" id="SSF52518">
    <property type="entry name" value="Thiamin diphosphate-binding fold (THDP-binding)"/>
    <property type="match status" value="2"/>
</dbReference>
<dbReference type="PANTHER" id="PTHR18968:SF120">
    <property type="entry name" value="ACETOLACTATE SYNTHASE LARGE SUBUNIT"/>
    <property type="match status" value="1"/>
</dbReference>